<dbReference type="Proteomes" id="UP000463700">
    <property type="component" value="Unassembled WGS sequence"/>
</dbReference>
<gene>
    <name evidence="1" type="ORF">FSO04_33575</name>
</gene>
<evidence type="ECO:0000313" key="2">
    <source>
        <dbReference type="Proteomes" id="UP000463700"/>
    </source>
</evidence>
<evidence type="ECO:0008006" key="3">
    <source>
        <dbReference type="Google" id="ProtNLM"/>
    </source>
</evidence>
<organism evidence="1 2">
    <name type="scientific">Paraburkholderia madseniana</name>
    <dbReference type="NCBI Taxonomy" id="2599607"/>
    <lineage>
        <taxon>Bacteria</taxon>
        <taxon>Pseudomonadati</taxon>
        <taxon>Pseudomonadota</taxon>
        <taxon>Betaproteobacteria</taxon>
        <taxon>Burkholderiales</taxon>
        <taxon>Burkholderiaceae</taxon>
        <taxon>Paraburkholderia</taxon>
    </lineage>
</organism>
<dbReference type="OrthoDB" id="6679586at2"/>
<dbReference type="EMBL" id="VOSW01000085">
    <property type="protein sequence ID" value="KAE8755561.1"/>
    <property type="molecule type" value="Genomic_DNA"/>
</dbReference>
<dbReference type="AlphaFoldDB" id="A0A6N6W5S1"/>
<reference evidence="1 2" key="1">
    <citation type="journal article" date="2020" name="Int. J. Syst. Evol. Microbiol.">
        <title>Paraburkholderia madseniana sp. nov., a phenolic acid-degrading bacterium isolated from acidic forest soil.</title>
        <authorList>
            <person name="Wilhelm R.C."/>
            <person name="Murphy S.J.L."/>
            <person name="Feriancek N.M."/>
            <person name="Karasz D.C."/>
            <person name="DeRito C.M."/>
            <person name="Newman J.D."/>
            <person name="Buckley D.H."/>
        </authorList>
    </citation>
    <scope>NUCLEOTIDE SEQUENCE [LARGE SCALE GENOMIC DNA]</scope>
    <source>
        <strain evidence="1 2">RP11</strain>
    </source>
</reference>
<dbReference type="RefSeq" id="WP_154565867.1">
    <property type="nucleotide sequence ID" value="NZ_VOSW01000085.1"/>
</dbReference>
<evidence type="ECO:0000313" key="1">
    <source>
        <dbReference type="EMBL" id="KAE8755561.1"/>
    </source>
</evidence>
<protein>
    <recommendedName>
        <fullName evidence="3">Glycosyltransferase family 2 protein</fullName>
    </recommendedName>
</protein>
<accession>A0A6N6W5S1</accession>
<sequence length="272" mass="29766">MTHKDSVANVYVATPSYGAVVTTDYALGLLDLYDEAAQQGFGLRVNFNSFDSLITRARNTMVAEFLADARFTHLMWIDGDIGFKGADVVRLLQTDRPVVAGVYPLKNDGWPAAGLEQAVPAGSTKADFRARHAMYPAIVRGDVLEADADGFLDVLYAPTGFMLIKREVFLALMQRFPELHCRSRLAGRPELDTGEPAAFLYAFFDTMIDPESRLYLSEDYAFCRLIASIGITPAVDARSNLRHQGIAVYEGDLARSLALQRAMAGSRAAANG</sequence>
<name>A0A6N6W5S1_9BURK</name>
<proteinExistence type="predicted"/>
<comment type="caution">
    <text evidence="1">The sequence shown here is derived from an EMBL/GenBank/DDBJ whole genome shotgun (WGS) entry which is preliminary data.</text>
</comment>